<name>A0A449I783_9BACE</name>
<proteinExistence type="inferred from homology"/>
<dbReference type="Gene3D" id="3.90.220.20">
    <property type="entry name" value="DNA methylase specificity domains"/>
    <property type="match status" value="1"/>
</dbReference>
<evidence type="ECO:0000256" key="2">
    <source>
        <dbReference type="ARBA" id="ARBA00022747"/>
    </source>
</evidence>
<dbReference type="GO" id="GO:0003677">
    <property type="term" value="F:DNA binding"/>
    <property type="evidence" value="ECO:0007669"/>
    <property type="project" value="UniProtKB-KW"/>
</dbReference>
<reference evidence="5 6" key="1">
    <citation type="submission" date="2019-02" db="EMBL/GenBank/DDBJ databases">
        <authorList>
            <consortium name="Pathogen Informatics"/>
        </authorList>
    </citation>
    <scope>NUCLEOTIDE SEQUENCE [LARGE SCALE GENOMIC DNA]</scope>
    <source>
        <strain evidence="5 6">3012STDY7078512</strain>
    </source>
</reference>
<dbReference type="PANTHER" id="PTHR30408">
    <property type="entry name" value="TYPE-1 RESTRICTION ENZYME ECOKI SPECIFICITY PROTEIN"/>
    <property type="match status" value="1"/>
</dbReference>
<dbReference type="CDD" id="cd17521">
    <property type="entry name" value="RMtype1_S_Sau13435ORF2165P_TRD2-CR2_like"/>
    <property type="match status" value="1"/>
</dbReference>
<evidence type="ECO:0000256" key="1">
    <source>
        <dbReference type="ARBA" id="ARBA00010923"/>
    </source>
</evidence>
<dbReference type="InterPro" id="IPR000055">
    <property type="entry name" value="Restrct_endonuc_typeI_TRD"/>
</dbReference>
<dbReference type="REBASE" id="377772">
    <property type="entry name" value="S4.Bhe78512ORF2868P"/>
</dbReference>
<dbReference type="Proteomes" id="UP000396835">
    <property type="component" value="Unassembled WGS sequence"/>
</dbReference>
<dbReference type="AlphaFoldDB" id="A0A449I783"/>
<dbReference type="GO" id="GO:0009307">
    <property type="term" value="P:DNA restriction-modification system"/>
    <property type="evidence" value="ECO:0007669"/>
    <property type="project" value="UniProtKB-KW"/>
</dbReference>
<dbReference type="InterPro" id="IPR044946">
    <property type="entry name" value="Restrct_endonuc_typeI_TRD_sf"/>
</dbReference>
<protein>
    <submittedName>
        <fullName evidence="5">Type I restriction enzyme specificity protein</fullName>
    </submittedName>
</protein>
<sequence length="199" mass="22814">MANNNENKVLNVPPLRFPEFTEKWEKVTLGDIAKGFDYGMNAAAKSFDGHNKYIRITDIDEASSQYRYDDIVSPDGELEDSYLVKENDILLARTGASTGKSYLYRNGDGKLYFAGFLIRANIYKHNSYFVFSQLHTHRYKKWISVMSARSGQPGINSQEYASFPVYTTSLQEEDKIATFFKLLDERIATQTKSLRNMNP</sequence>
<dbReference type="RefSeq" id="WP_234878153.1">
    <property type="nucleotide sequence ID" value="NZ_CAACYH010000007.1"/>
</dbReference>
<evidence type="ECO:0000313" key="5">
    <source>
        <dbReference type="EMBL" id="VFB15277.1"/>
    </source>
</evidence>
<dbReference type="SUPFAM" id="SSF116734">
    <property type="entry name" value="DNA methylase specificity domain"/>
    <property type="match status" value="1"/>
</dbReference>
<evidence type="ECO:0000256" key="3">
    <source>
        <dbReference type="ARBA" id="ARBA00023125"/>
    </source>
</evidence>
<accession>A0A449I783</accession>
<evidence type="ECO:0000259" key="4">
    <source>
        <dbReference type="Pfam" id="PF01420"/>
    </source>
</evidence>
<keyword evidence="3" id="KW-0238">DNA-binding</keyword>
<gene>
    <name evidence="5" type="ORF">NCTC7812_02865</name>
</gene>
<evidence type="ECO:0000313" key="6">
    <source>
        <dbReference type="Proteomes" id="UP000396835"/>
    </source>
</evidence>
<keyword evidence="2" id="KW-0680">Restriction system</keyword>
<feature type="domain" description="Type I restriction modification DNA specificity" evidence="4">
    <location>
        <begin position="22"/>
        <end position="191"/>
    </location>
</feature>
<dbReference type="Pfam" id="PF01420">
    <property type="entry name" value="Methylase_S"/>
    <property type="match status" value="1"/>
</dbReference>
<dbReference type="EMBL" id="CAACYH010000007">
    <property type="protein sequence ID" value="VFB15277.1"/>
    <property type="molecule type" value="Genomic_DNA"/>
</dbReference>
<comment type="similarity">
    <text evidence="1">Belongs to the type-I restriction system S methylase family.</text>
</comment>
<dbReference type="PANTHER" id="PTHR30408:SF12">
    <property type="entry name" value="TYPE I RESTRICTION ENZYME MJAVIII SPECIFICITY SUBUNIT"/>
    <property type="match status" value="1"/>
</dbReference>
<dbReference type="InterPro" id="IPR052021">
    <property type="entry name" value="Type-I_RS_S_subunit"/>
</dbReference>
<organism evidence="5 6">
    <name type="scientific">Prevotella heparinolytica</name>
    <dbReference type="NCBI Taxonomy" id="28113"/>
    <lineage>
        <taxon>Bacteria</taxon>
        <taxon>Pseudomonadati</taxon>
        <taxon>Bacteroidota</taxon>
        <taxon>Bacteroidia</taxon>
        <taxon>Bacteroidales</taxon>
        <taxon>Bacteroidaceae</taxon>
        <taxon>Bacteroides</taxon>
    </lineage>
</organism>